<dbReference type="AlphaFoldDB" id="A0AAV0UG36"/>
<sequence length="349" mass="37337">MSPRSRRRTTSKPPRADAAPPKCRRPASRKVTGARDGLFRPSQAKALPHVIDLTTAEDDSAASLASDDPHAVPLHLESTDYFTVLRLPRAASDADVRRAYRQLAVQWHPDKNRSHPRAEEAFKRISEAYEVLSDPVKRQQYEALDANNGPSAGGAAPPRDPFPCHERATRYSTRRARDMFDHFFGDNDPFAAFFGGGGGQSYGSRWGAGDPFMAMRSSGVDLNMGLAMGVPGFGGMAGRSMMGGATSDGFYGRSGLAGRVFSTTSSSSSSTVTDRNGNVIQRKTMTTTGSDGLVRSVTEEYCNGKLVNSSSSDAGSRLAGGGGGGRMQLDGTSSCVTSSYQRSVSRPKY</sequence>
<dbReference type="GO" id="GO:0044183">
    <property type="term" value="F:protein folding chaperone"/>
    <property type="evidence" value="ECO:0007669"/>
    <property type="project" value="TreeGrafter"/>
</dbReference>
<feature type="compositionally biased region" description="Basic residues" evidence="1">
    <location>
        <begin position="1"/>
        <end position="10"/>
    </location>
</feature>
<dbReference type="Gene3D" id="1.10.287.110">
    <property type="entry name" value="DnaJ domain"/>
    <property type="match status" value="1"/>
</dbReference>
<dbReference type="InterPro" id="IPR001623">
    <property type="entry name" value="DnaJ_domain"/>
</dbReference>
<keyword evidence="4" id="KW-1185">Reference proteome</keyword>
<dbReference type="InterPro" id="IPR036869">
    <property type="entry name" value="J_dom_sf"/>
</dbReference>
<feature type="region of interest" description="Disordered" evidence="1">
    <location>
        <begin position="309"/>
        <end position="349"/>
    </location>
</feature>
<dbReference type="PRINTS" id="PR00625">
    <property type="entry name" value="JDOMAIN"/>
</dbReference>
<dbReference type="EMBL" id="CANTFL010001287">
    <property type="protein sequence ID" value="CAI5735824.1"/>
    <property type="molecule type" value="Genomic_DNA"/>
</dbReference>
<gene>
    <name evidence="3" type="ORF">HBR001_LOCUS6616</name>
</gene>
<dbReference type="SUPFAM" id="SSF46565">
    <property type="entry name" value="Chaperone J-domain"/>
    <property type="match status" value="1"/>
</dbReference>
<reference evidence="3" key="1">
    <citation type="submission" date="2022-12" db="EMBL/GenBank/DDBJ databases">
        <authorList>
            <person name="Webb A."/>
        </authorList>
    </citation>
    <scope>NUCLEOTIDE SEQUENCE</scope>
    <source>
        <strain evidence="3">Hp1</strain>
    </source>
</reference>
<name>A0AAV0UG36_HYABA</name>
<feature type="region of interest" description="Disordered" evidence="1">
    <location>
        <begin position="145"/>
        <end position="164"/>
    </location>
</feature>
<dbReference type="GO" id="GO:0051087">
    <property type="term" value="F:protein-folding chaperone binding"/>
    <property type="evidence" value="ECO:0007669"/>
    <property type="project" value="TreeGrafter"/>
</dbReference>
<dbReference type="PANTHER" id="PTHR43948:SF10">
    <property type="entry name" value="MRJ, ISOFORM E"/>
    <property type="match status" value="1"/>
</dbReference>
<evidence type="ECO:0000313" key="4">
    <source>
        <dbReference type="Proteomes" id="UP001162031"/>
    </source>
</evidence>
<organism evidence="3 4">
    <name type="scientific">Hyaloperonospora brassicae</name>
    <name type="common">Brassica downy mildew</name>
    <name type="synonym">Peronospora brassicae</name>
    <dbReference type="NCBI Taxonomy" id="162125"/>
    <lineage>
        <taxon>Eukaryota</taxon>
        <taxon>Sar</taxon>
        <taxon>Stramenopiles</taxon>
        <taxon>Oomycota</taxon>
        <taxon>Peronosporomycetes</taxon>
        <taxon>Peronosporales</taxon>
        <taxon>Peronosporaceae</taxon>
        <taxon>Hyaloperonospora</taxon>
    </lineage>
</organism>
<feature type="region of interest" description="Disordered" evidence="1">
    <location>
        <begin position="1"/>
        <end position="46"/>
    </location>
</feature>
<dbReference type="CDD" id="cd06257">
    <property type="entry name" value="DnaJ"/>
    <property type="match status" value="1"/>
</dbReference>
<dbReference type="Proteomes" id="UP001162031">
    <property type="component" value="Unassembled WGS sequence"/>
</dbReference>
<dbReference type="SMART" id="SM00271">
    <property type="entry name" value="DnaJ"/>
    <property type="match status" value="1"/>
</dbReference>
<proteinExistence type="predicted"/>
<dbReference type="Pfam" id="PF00226">
    <property type="entry name" value="DnaJ"/>
    <property type="match status" value="1"/>
</dbReference>
<dbReference type="PROSITE" id="PS00636">
    <property type="entry name" value="DNAJ_1"/>
    <property type="match status" value="1"/>
</dbReference>
<dbReference type="InterPro" id="IPR018253">
    <property type="entry name" value="DnaJ_domain_CS"/>
</dbReference>
<evidence type="ECO:0000256" key="1">
    <source>
        <dbReference type="SAM" id="MobiDB-lite"/>
    </source>
</evidence>
<accession>A0AAV0UG36</accession>
<feature type="compositionally biased region" description="Polar residues" evidence="1">
    <location>
        <begin position="332"/>
        <end position="349"/>
    </location>
</feature>
<dbReference type="GO" id="GO:0005737">
    <property type="term" value="C:cytoplasm"/>
    <property type="evidence" value="ECO:0007669"/>
    <property type="project" value="TreeGrafter"/>
</dbReference>
<comment type="caution">
    <text evidence="3">The sequence shown here is derived from an EMBL/GenBank/DDBJ whole genome shotgun (WGS) entry which is preliminary data.</text>
</comment>
<evidence type="ECO:0000259" key="2">
    <source>
        <dbReference type="PROSITE" id="PS50076"/>
    </source>
</evidence>
<dbReference type="GO" id="GO:0051082">
    <property type="term" value="F:unfolded protein binding"/>
    <property type="evidence" value="ECO:0007669"/>
    <property type="project" value="TreeGrafter"/>
</dbReference>
<evidence type="ECO:0000313" key="3">
    <source>
        <dbReference type="EMBL" id="CAI5735824.1"/>
    </source>
</evidence>
<dbReference type="PROSITE" id="PS50076">
    <property type="entry name" value="DNAJ_2"/>
    <property type="match status" value="1"/>
</dbReference>
<protein>
    <recommendedName>
        <fullName evidence="2">J domain-containing protein</fullName>
    </recommendedName>
</protein>
<feature type="domain" description="J" evidence="2">
    <location>
        <begin position="80"/>
        <end position="145"/>
    </location>
</feature>
<dbReference type="PANTHER" id="PTHR43948">
    <property type="entry name" value="DNAJ HOMOLOG SUBFAMILY B"/>
    <property type="match status" value="1"/>
</dbReference>